<evidence type="ECO:0000256" key="1">
    <source>
        <dbReference type="SAM" id="SignalP"/>
    </source>
</evidence>
<evidence type="ECO:0000313" key="2">
    <source>
        <dbReference type="EMBL" id="OHA60182.1"/>
    </source>
</evidence>
<protein>
    <submittedName>
        <fullName evidence="2">Uncharacterized protein</fullName>
    </submittedName>
</protein>
<accession>A0A1G2QJL2</accession>
<feature type="chain" id="PRO_5009584125" evidence="1">
    <location>
        <begin position="20"/>
        <end position="209"/>
    </location>
</feature>
<organism evidence="2 3">
    <name type="scientific">Candidatus Vogelbacteria bacterium RIFOXYD1_FULL_46_19</name>
    <dbReference type="NCBI Taxonomy" id="1802439"/>
    <lineage>
        <taxon>Bacteria</taxon>
        <taxon>Candidatus Vogeliibacteriota</taxon>
    </lineage>
</organism>
<keyword evidence="1" id="KW-0732">Signal</keyword>
<name>A0A1G2QJL2_9BACT</name>
<sequence length="209" mass="23432">MSFFKVLLIVAWVSLVTVAGGEDETPTGVLSGVVIEGQVEIRENPHAVPTEEFVEACRKEMPVGSRFWQGKTYLRYSGRQIDFEIDHPPFEGLPAGKADRRPVVKLVEAMDLPTPANFRRPADWFGWQTAAGEVILKFGGCLETFELNLLRVVREEGEDWQSESVYTMGFNRDQLMGTTIRVGKLPHQEDLTPLMAKLEELGVVEPLAQ</sequence>
<proteinExistence type="predicted"/>
<gene>
    <name evidence="2" type="ORF">A2589_00710</name>
</gene>
<dbReference type="STRING" id="1802439.A2589_00710"/>
<feature type="signal peptide" evidence="1">
    <location>
        <begin position="1"/>
        <end position="19"/>
    </location>
</feature>
<evidence type="ECO:0000313" key="3">
    <source>
        <dbReference type="Proteomes" id="UP000177838"/>
    </source>
</evidence>
<dbReference type="EMBL" id="MHTK01000002">
    <property type="protein sequence ID" value="OHA60182.1"/>
    <property type="molecule type" value="Genomic_DNA"/>
</dbReference>
<dbReference type="AlphaFoldDB" id="A0A1G2QJL2"/>
<comment type="caution">
    <text evidence="2">The sequence shown here is derived from an EMBL/GenBank/DDBJ whole genome shotgun (WGS) entry which is preliminary data.</text>
</comment>
<dbReference type="Proteomes" id="UP000177838">
    <property type="component" value="Unassembled WGS sequence"/>
</dbReference>
<reference evidence="2 3" key="1">
    <citation type="journal article" date="2016" name="Nat. Commun.">
        <title>Thousands of microbial genomes shed light on interconnected biogeochemical processes in an aquifer system.</title>
        <authorList>
            <person name="Anantharaman K."/>
            <person name="Brown C.T."/>
            <person name="Hug L.A."/>
            <person name="Sharon I."/>
            <person name="Castelle C.J."/>
            <person name="Probst A.J."/>
            <person name="Thomas B.C."/>
            <person name="Singh A."/>
            <person name="Wilkins M.J."/>
            <person name="Karaoz U."/>
            <person name="Brodie E.L."/>
            <person name="Williams K.H."/>
            <person name="Hubbard S.S."/>
            <person name="Banfield J.F."/>
        </authorList>
    </citation>
    <scope>NUCLEOTIDE SEQUENCE [LARGE SCALE GENOMIC DNA]</scope>
</reference>